<organism evidence="1 2">
    <name type="scientific">Thalictrum thalictroides</name>
    <name type="common">Rue-anemone</name>
    <name type="synonym">Anemone thalictroides</name>
    <dbReference type="NCBI Taxonomy" id="46969"/>
    <lineage>
        <taxon>Eukaryota</taxon>
        <taxon>Viridiplantae</taxon>
        <taxon>Streptophyta</taxon>
        <taxon>Embryophyta</taxon>
        <taxon>Tracheophyta</taxon>
        <taxon>Spermatophyta</taxon>
        <taxon>Magnoliopsida</taxon>
        <taxon>Ranunculales</taxon>
        <taxon>Ranunculaceae</taxon>
        <taxon>Thalictroideae</taxon>
        <taxon>Thalictrum</taxon>
    </lineage>
</organism>
<dbReference type="EMBL" id="JABWDY010002586">
    <property type="protein sequence ID" value="KAF5206521.1"/>
    <property type="molecule type" value="Genomic_DNA"/>
</dbReference>
<dbReference type="Proteomes" id="UP000554482">
    <property type="component" value="Unassembled WGS sequence"/>
</dbReference>
<protein>
    <submittedName>
        <fullName evidence="1">Uncharacterized protein</fullName>
    </submittedName>
</protein>
<comment type="caution">
    <text evidence="1">The sequence shown here is derived from an EMBL/GenBank/DDBJ whole genome shotgun (WGS) entry which is preliminary data.</text>
</comment>
<reference evidence="1 2" key="1">
    <citation type="submission" date="2020-06" db="EMBL/GenBank/DDBJ databases">
        <title>Transcriptomic and genomic resources for Thalictrum thalictroides and T. hernandezii: Facilitating candidate gene discovery in an emerging model plant lineage.</title>
        <authorList>
            <person name="Arias T."/>
            <person name="Riano-Pachon D.M."/>
            <person name="Di Stilio V.S."/>
        </authorList>
    </citation>
    <scope>NUCLEOTIDE SEQUENCE [LARGE SCALE GENOMIC DNA]</scope>
    <source>
        <strain evidence="2">cv. WT478/WT964</strain>
        <tissue evidence="1">Leaves</tissue>
    </source>
</reference>
<gene>
    <name evidence="1" type="ORF">FRX31_003892</name>
</gene>
<accession>A0A7J6X9Q6</accession>
<sequence length="62" mass="7036">MASMAQSQKFEGSQEIKLNKMLRLVANWSKLPSFLHCTVAFQVWCNTTNVASEGYQKVVLRS</sequence>
<dbReference type="AlphaFoldDB" id="A0A7J6X9Q6"/>
<proteinExistence type="predicted"/>
<keyword evidence="2" id="KW-1185">Reference proteome</keyword>
<evidence type="ECO:0000313" key="2">
    <source>
        <dbReference type="Proteomes" id="UP000554482"/>
    </source>
</evidence>
<name>A0A7J6X9Q6_THATH</name>
<evidence type="ECO:0000313" key="1">
    <source>
        <dbReference type="EMBL" id="KAF5206521.1"/>
    </source>
</evidence>